<evidence type="ECO:0000313" key="2">
    <source>
        <dbReference type="EMBL" id="KAK4815337.1"/>
    </source>
</evidence>
<feature type="chain" id="PRO_5042933312" evidence="1">
    <location>
        <begin position="18"/>
        <end position="132"/>
    </location>
</feature>
<dbReference type="EMBL" id="JAUNZN010000009">
    <property type="protein sequence ID" value="KAK4815337.1"/>
    <property type="molecule type" value="Genomic_DNA"/>
</dbReference>
<organism evidence="2 3">
    <name type="scientific">Mycteria americana</name>
    <name type="common">Wood stork</name>
    <dbReference type="NCBI Taxonomy" id="33587"/>
    <lineage>
        <taxon>Eukaryota</taxon>
        <taxon>Metazoa</taxon>
        <taxon>Chordata</taxon>
        <taxon>Craniata</taxon>
        <taxon>Vertebrata</taxon>
        <taxon>Euteleostomi</taxon>
        <taxon>Archelosauria</taxon>
        <taxon>Archosauria</taxon>
        <taxon>Dinosauria</taxon>
        <taxon>Saurischia</taxon>
        <taxon>Theropoda</taxon>
        <taxon>Coelurosauria</taxon>
        <taxon>Aves</taxon>
        <taxon>Neognathae</taxon>
        <taxon>Neoaves</taxon>
        <taxon>Aequornithes</taxon>
        <taxon>Ciconiiformes</taxon>
        <taxon>Ciconiidae</taxon>
        <taxon>Mycteria</taxon>
    </lineage>
</organism>
<proteinExistence type="predicted"/>
<feature type="non-terminal residue" evidence="2">
    <location>
        <position position="132"/>
    </location>
</feature>
<sequence length="132" mass="15257">MLAGLDLLVILYMPCDGTQDDLLHQLPRYQESAKLEATTEKEAFPRHKEPAFILLYQPFQLQRLGSPFFRRRQGYIGVRPAEATKLVRVLEHRTCKECLRATVKQWERLLGEGVKSPSLQIFKTQLDIAMSK</sequence>
<evidence type="ECO:0000313" key="3">
    <source>
        <dbReference type="Proteomes" id="UP001333110"/>
    </source>
</evidence>
<gene>
    <name evidence="2" type="ORF">QYF61_000169</name>
</gene>
<dbReference type="AlphaFoldDB" id="A0AAN7MX37"/>
<protein>
    <submittedName>
        <fullName evidence="2">Uncharacterized protein</fullName>
    </submittedName>
</protein>
<evidence type="ECO:0000256" key="1">
    <source>
        <dbReference type="SAM" id="SignalP"/>
    </source>
</evidence>
<keyword evidence="1" id="KW-0732">Signal</keyword>
<keyword evidence="3" id="KW-1185">Reference proteome</keyword>
<feature type="signal peptide" evidence="1">
    <location>
        <begin position="1"/>
        <end position="17"/>
    </location>
</feature>
<comment type="caution">
    <text evidence="2">The sequence shown here is derived from an EMBL/GenBank/DDBJ whole genome shotgun (WGS) entry which is preliminary data.</text>
</comment>
<name>A0AAN7MX37_MYCAM</name>
<dbReference type="Proteomes" id="UP001333110">
    <property type="component" value="Unassembled WGS sequence"/>
</dbReference>
<accession>A0AAN7MX37</accession>
<reference evidence="2 3" key="1">
    <citation type="journal article" date="2023" name="J. Hered.">
        <title>Chromosome-level genome of the wood stork (Mycteria americana) provides insight into avian chromosome evolution.</title>
        <authorList>
            <person name="Flamio R. Jr."/>
            <person name="Ramstad K.M."/>
        </authorList>
    </citation>
    <scope>NUCLEOTIDE SEQUENCE [LARGE SCALE GENOMIC DNA]</scope>
    <source>
        <strain evidence="2">JAX WOST 10</strain>
    </source>
</reference>